<name>A0A2H3CXY3_ARMGA</name>
<keyword evidence="2" id="KW-1185">Reference proteome</keyword>
<dbReference type="InParanoid" id="A0A2H3CXY3"/>
<organism evidence="1 2">
    <name type="scientific">Armillaria gallica</name>
    <name type="common">Bulbous honey fungus</name>
    <name type="synonym">Armillaria bulbosa</name>
    <dbReference type="NCBI Taxonomy" id="47427"/>
    <lineage>
        <taxon>Eukaryota</taxon>
        <taxon>Fungi</taxon>
        <taxon>Dikarya</taxon>
        <taxon>Basidiomycota</taxon>
        <taxon>Agaricomycotina</taxon>
        <taxon>Agaricomycetes</taxon>
        <taxon>Agaricomycetidae</taxon>
        <taxon>Agaricales</taxon>
        <taxon>Marasmiineae</taxon>
        <taxon>Physalacriaceae</taxon>
        <taxon>Armillaria</taxon>
    </lineage>
</organism>
<evidence type="ECO:0000313" key="1">
    <source>
        <dbReference type="EMBL" id="PBK87891.1"/>
    </source>
</evidence>
<evidence type="ECO:0008006" key="3">
    <source>
        <dbReference type="Google" id="ProtNLM"/>
    </source>
</evidence>
<dbReference type="EMBL" id="KZ293676">
    <property type="protein sequence ID" value="PBK87891.1"/>
    <property type="molecule type" value="Genomic_DNA"/>
</dbReference>
<evidence type="ECO:0000313" key="2">
    <source>
        <dbReference type="Proteomes" id="UP000217790"/>
    </source>
</evidence>
<accession>A0A2H3CXY3</accession>
<dbReference type="InterPro" id="IPR012337">
    <property type="entry name" value="RNaseH-like_sf"/>
</dbReference>
<dbReference type="SUPFAM" id="SSF53098">
    <property type="entry name" value="Ribonuclease H-like"/>
    <property type="match status" value="1"/>
</dbReference>
<dbReference type="AlphaFoldDB" id="A0A2H3CXY3"/>
<proteinExistence type="predicted"/>
<reference evidence="2" key="1">
    <citation type="journal article" date="2017" name="Nat. Ecol. Evol.">
        <title>Genome expansion and lineage-specific genetic innovations in the forest pathogenic fungi Armillaria.</title>
        <authorList>
            <person name="Sipos G."/>
            <person name="Prasanna A.N."/>
            <person name="Walter M.C."/>
            <person name="O'Connor E."/>
            <person name="Balint B."/>
            <person name="Krizsan K."/>
            <person name="Kiss B."/>
            <person name="Hess J."/>
            <person name="Varga T."/>
            <person name="Slot J."/>
            <person name="Riley R."/>
            <person name="Boka B."/>
            <person name="Rigling D."/>
            <person name="Barry K."/>
            <person name="Lee J."/>
            <person name="Mihaltcheva S."/>
            <person name="LaButti K."/>
            <person name="Lipzen A."/>
            <person name="Waldron R."/>
            <person name="Moloney N.M."/>
            <person name="Sperisen C."/>
            <person name="Kredics L."/>
            <person name="Vagvoelgyi C."/>
            <person name="Patrignani A."/>
            <person name="Fitzpatrick D."/>
            <person name="Nagy I."/>
            <person name="Doyle S."/>
            <person name="Anderson J.B."/>
            <person name="Grigoriev I.V."/>
            <person name="Gueldener U."/>
            <person name="Muensterkoetter M."/>
            <person name="Nagy L.G."/>
        </authorList>
    </citation>
    <scope>NUCLEOTIDE SEQUENCE [LARGE SCALE GENOMIC DNA]</scope>
    <source>
        <strain evidence="2">Ar21-2</strain>
    </source>
</reference>
<sequence length="158" mass="18132">MLDKKVLQLVLDVDIQWSSTDIMIEQAIELCKGIELFLNKQDFADLCKHKLSEDEWKALEIIHQILAVPHTFQQKLSANKTPTLSLAIPSFWQMIQLWQGIKITFPDAVPALDEGLEKLATYRERLDIVPAYTLATILNPNAKLCWYHHYMPGEEADA</sequence>
<dbReference type="Proteomes" id="UP000217790">
    <property type="component" value="Unassembled WGS sequence"/>
</dbReference>
<gene>
    <name evidence="1" type="ORF">ARMGADRAFT_938281</name>
</gene>
<dbReference type="OrthoDB" id="3172935at2759"/>
<protein>
    <recommendedName>
        <fullName evidence="3">HAT C-terminal dimerisation domain-containing protein</fullName>
    </recommendedName>
</protein>